<proteinExistence type="predicted"/>
<keyword evidence="1" id="KW-1133">Transmembrane helix</keyword>
<keyword evidence="1" id="KW-0812">Transmembrane</keyword>
<keyword evidence="1" id="KW-0472">Membrane</keyword>
<feature type="transmembrane region" description="Helical" evidence="1">
    <location>
        <begin position="121"/>
        <end position="142"/>
    </location>
</feature>
<organism evidence="3 4">
    <name type="scientific">Arenibacter certesii</name>
    <dbReference type="NCBI Taxonomy" id="228955"/>
    <lineage>
        <taxon>Bacteria</taxon>
        <taxon>Pseudomonadati</taxon>
        <taxon>Bacteroidota</taxon>
        <taxon>Flavobacteriia</taxon>
        <taxon>Flavobacteriales</taxon>
        <taxon>Flavobacteriaceae</taxon>
        <taxon>Arenibacter</taxon>
    </lineage>
</organism>
<feature type="transmembrane region" description="Helical" evidence="1">
    <location>
        <begin position="60"/>
        <end position="78"/>
    </location>
</feature>
<dbReference type="EMBL" id="BMWP01000035">
    <property type="protein sequence ID" value="GGW48376.1"/>
    <property type="molecule type" value="Genomic_DNA"/>
</dbReference>
<dbReference type="Pfam" id="PF16401">
    <property type="entry name" value="DUF5009"/>
    <property type="match status" value="1"/>
</dbReference>
<evidence type="ECO:0000256" key="1">
    <source>
        <dbReference type="SAM" id="Phobius"/>
    </source>
</evidence>
<evidence type="ECO:0000313" key="4">
    <source>
        <dbReference type="Proteomes" id="UP000634668"/>
    </source>
</evidence>
<feature type="transmembrane region" description="Helical" evidence="1">
    <location>
        <begin position="12"/>
        <end position="32"/>
    </location>
</feature>
<accession>A0A918MQP5</accession>
<gene>
    <name evidence="3" type="ORF">GCM10007383_35620</name>
</gene>
<dbReference type="InterPro" id="IPR032176">
    <property type="entry name" value="DUF5009"/>
</dbReference>
<evidence type="ECO:0000313" key="3">
    <source>
        <dbReference type="EMBL" id="GGW48376.1"/>
    </source>
</evidence>
<dbReference type="AlphaFoldDB" id="A0A918MQP5"/>
<sequence>MKYQERLKSLDVFRGFAMLWIIGLDALIHYLAKVWDNPIIKALSEQLIHANWNGFRFYDLIFPMFMFATGIAIPFSFGKQLKLGIPKGKLLIKTTKRALILILLGILYNNRFSFDFENMRYASVLGQIGVAYFIAAFLYIYLNVRG</sequence>
<feature type="domain" description="DUF5009" evidence="2">
    <location>
        <begin position="7"/>
        <end position="107"/>
    </location>
</feature>
<name>A0A918MQP5_9FLAO</name>
<dbReference type="PANTHER" id="PTHR31061">
    <property type="entry name" value="LD22376P"/>
    <property type="match status" value="1"/>
</dbReference>
<reference evidence="3" key="2">
    <citation type="submission" date="2020-09" db="EMBL/GenBank/DDBJ databases">
        <authorList>
            <person name="Sun Q."/>
            <person name="Kim S."/>
        </authorList>
    </citation>
    <scope>NUCLEOTIDE SEQUENCE</scope>
    <source>
        <strain evidence="3">KCTC 12113</strain>
    </source>
</reference>
<feature type="transmembrane region" description="Helical" evidence="1">
    <location>
        <begin position="90"/>
        <end position="109"/>
    </location>
</feature>
<evidence type="ECO:0000259" key="2">
    <source>
        <dbReference type="Pfam" id="PF16401"/>
    </source>
</evidence>
<reference evidence="3" key="1">
    <citation type="journal article" date="2014" name="Int. J. Syst. Evol. Microbiol.">
        <title>Complete genome sequence of Corynebacterium casei LMG S-19264T (=DSM 44701T), isolated from a smear-ripened cheese.</title>
        <authorList>
            <consortium name="US DOE Joint Genome Institute (JGI-PGF)"/>
            <person name="Walter F."/>
            <person name="Albersmeier A."/>
            <person name="Kalinowski J."/>
            <person name="Ruckert C."/>
        </authorList>
    </citation>
    <scope>NUCLEOTIDE SEQUENCE</scope>
    <source>
        <strain evidence="3">KCTC 12113</strain>
    </source>
</reference>
<protein>
    <recommendedName>
        <fullName evidence="2">DUF5009 domain-containing protein</fullName>
    </recommendedName>
</protein>
<dbReference type="Proteomes" id="UP000634668">
    <property type="component" value="Unassembled WGS sequence"/>
</dbReference>
<keyword evidence="4" id="KW-1185">Reference proteome</keyword>
<dbReference type="PANTHER" id="PTHR31061:SF24">
    <property type="entry name" value="LD22376P"/>
    <property type="match status" value="1"/>
</dbReference>
<comment type="caution">
    <text evidence="3">The sequence shown here is derived from an EMBL/GenBank/DDBJ whole genome shotgun (WGS) entry which is preliminary data.</text>
</comment>